<dbReference type="PANTHER" id="PTHR43317:SF1">
    <property type="entry name" value="THERMOSPERMINE SYNTHASE ACAULIS5"/>
    <property type="match status" value="1"/>
</dbReference>
<evidence type="ECO:0000259" key="2">
    <source>
        <dbReference type="Pfam" id="PF08241"/>
    </source>
</evidence>
<sequence>MKQLFTSLRRLVSYAVPLTRRVKTVHSGIAEITLSQGHKTLDTAHANYSYGSLQRVLRYGIRFTKPEAAKQVLVLGLGGGSIVQVLRQTPEFRGAITAIEFDPVIIQIADEEFGVRPDDTLRIVCADAFAWVPAALDQQFDLIIIDLFLDLTMASGLGAAVFWEHIGRLLPPGGYVLFNTLTADSVLIDGEPAVDYWTQQGFDVREVEVELLNLLYILHKPG</sequence>
<evidence type="ECO:0000256" key="1">
    <source>
        <dbReference type="ARBA" id="ARBA00023115"/>
    </source>
</evidence>
<accession>A0A4Z0MP81</accession>
<feature type="domain" description="Methyltransferase type 11" evidence="2">
    <location>
        <begin position="74"/>
        <end position="178"/>
    </location>
</feature>
<dbReference type="GO" id="GO:0032259">
    <property type="term" value="P:methylation"/>
    <property type="evidence" value="ECO:0007669"/>
    <property type="project" value="UniProtKB-KW"/>
</dbReference>
<dbReference type="InterPro" id="IPR029063">
    <property type="entry name" value="SAM-dependent_MTases_sf"/>
</dbReference>
<evidence type="ECO:0000313" key="4">
    <source>
        <dbReference type="Proteomes" id="UP000298284"/>
    </source>
</evidence>
<proteinExistence type="predicted"/>
<dbReference type="InterPro" id="IPR013216">
    <property type="entry name" value="Methyltransf_11"/>
</dbReference>
<dbReference type="SUPFAM" id="SSF53335">
    <property type="entry name" value="S-adenosyl-L-methionine-dependent methyltransferases"/>
    <property type="match status" value="1"/>
</dbReference>
<dbReference type="RefSeq" id="WP_135529822.1">
    <property type="nucleotide sequence ID" value="NZ_SRKZ01000002.1"/>
</dbReference>
<dbReference type="CDD" id="cd02440">
    <property type="entry name" value="AdoMet_MTases"/>
    <property type="match status" value="1"/>
</dbReference>
<comment type="caution">
    <text evidence="3">The sequence shown here is derived from an EMBL/GenBank/DDBJ whole genome shotgun (WGS) entry which is preliminary data.</text>
</comment>
<dbReference type="GO" id="GO:0006596">
    <property type="term" value="P:polyamine biosynthetic process"/>
    <property type="evidence" value="ECO:0007669"/>
    <property type="project" value="UniProtKB-KW"/>
</dbReference>
<dbReference type="GO" id="GO:0008757">
    <property type="term" value="F:S-adenosylmethionine-dependent methyltransferase activity"/>
    <property type="evidence" value="ECO:0007669"/>
    <property type="project" value="InterPro"/>
</dbReference>
<dbReference type="PANTHER" id="PTHR43317">
    <property type="entry name" value="THERMOSPERMINE SYNTHASE ACAULIS5"/>
    <property type="match status" value="1"/>
</dbReference>
<keyword evidence="3" id="KW-0808">Transferase</keyword>
<keyword evidence="3" id="KW-0489">Methyltransferase</keyword>
<dbReference type="AlphaFoldDB" id="A0A4Z0MP81"/>
<dbReference type="EMBL" id="SRKZ01000002">
    <property type="protein sequence ID" value="TGD81441.1"/>
    <property type="molecule type" value="Genomic_DNA"/>
</dbReference>
<reference evidence="3 4" key="1">
    <citation type="submission" date="2019-04" db="EMBL/GenBank/DDBJ databases">
        <authorList>
            <person name="Feng G."/>
            <person name="Zhang J."/>
            <person name="Zhu H."/>
        </authorList>
    </citation>
    <scope>NUCLEOTIDE SEQUENCE [LARGE SCALE GENOMIC DNA]</scope>
    <source>
        <strain evidence="3 4">JCM 19491</strain>
    </source>
</reference>
<dbReference type="Proteomes" id="UP000298284">
    <property type="component" value="Unassembled WGS sequence"/>
</dbReference>
<dbReference type="Gene3D" id="3.40.50.150">
    <property type="entry name" value="Vaccinia Virus protein VP39"/>
    <property type="match status" value="1"/>
</dbReference>
<evidence type="ECO:0000313" key="3">
    <source>
        <dbReference type="EMBL" id="TGD81441.1"/>
    </source>
</evidence>
<gene>
    <name evidence="3" type="ORF">EU557_07730</name>
</gene>
<keyword evidence="4" id="KW-1185">Reference proteome</keyword>
<organism evidence="3 4">
    <name type="scientific">Hymenobacter wooponensis</name>
    <dbReference type="NCBI Taxonomy" id="1525360"/>
    <lineage>
        <taxon>Bacteria</taxon>
        <taxon>Pseudomonadati</taxon>
        <taxon>Bacteroidota</taxon>
        <taxon>Cytophagia</taxon>
        <taxon>Cytophagales</taxon>
        <taxon>Hymenobacteraceae</taxon>
        <taxon>Hymenobacter</taxon>
    </lineage>
</organism>
<keyword evidence="1" id="KW-0620">Polyamine biosynthesis</keyword>
<dbReference type="Pfam" id="PF08241">
    <property type="entry name" value="Methyltransf_11"/>
    <property type="match status" value="1"/>
</dbReference>
<dbReference type="OrthoDB" id="650847at2"/>
<name>A0A4Z0MP81_9BACT</name>
<protein>
    <submittedName>
        <fullName evidence="3">Methyltransferase domain-containing protein</fullName>
    </submittedName>
</protein>